<keyword evidence="1" id="KW-1133">Transmembrane helix</keyword>
<evidence type="ECO:0008006" key="4">
    <source>
        <dbReference type="Google" id="ProtNLM"/>
    </source>
</evidence>
<evidence type="ECO:0000313" key="3">
    <source>
        <dbReference type="Proteomes" id="UP000249185"/>
    </source>
</evidence>
<name>A0A2W5Q9G9_RHOSU</name>
<dbReference type="AlphaFoldDB" id="A0A2W5Q9G9"/>
<organism evidence="2 3">
    <name type="scientific">Rhodovulum sulfidophilum</name>
    <name type="common">Rhodobacter sulfidophilus</name>
    <dbReference type="NCBI Taxonomy" id="35806"/>
    <lineage>
        <taxon>Bacteria</taxon>
        <taxon>Pseudomonadati</taxon>
        <taxon>Pseudomonadota</taxon>
        <taxon>Alphaproteobacteria</taxon>
        <taxon>Rhodobacterales</taxon>
        <taxon>Paracoccaceae</taxon>
        <taxon>Rhodovulum</taxon>
    </lineage>
</organism>
<comment type="caution">
    <text evidence="2">The sequence shown here is derived from an EMBL/GenBank/DDBJ whole genome shotgun (WGS) entry which is preliminary data.</text>
</comment>
<proteinExistence type="predicted"/>
<dbReference type="InterPro" id="IPR036734">
    <property type="entry name" value="Neur_chan_lig-bd_sf"/>
</dbReference>
<dbReference type="Proteomes" id="UP000249185">
    <property type="component" value="Unassembled WGS sequence"/>
</dbReference>
<feature type="transmembrane region" description="Helical" evidence="1">
    <location>
        <begin position="220"/>
        <end position="238"/>
    </location>
</feature>
<dbReference type="GO" id="GO:0016020">
    <property type="term" value="C:membrane"/>
    <property type="evidence" value="ECO:0007669"/>
    <property type="project" value="InterPro"/>
</dbReference>
<evidence type="ECO:0000256" key="1">
    <source>
        <dbReference type="SAM" id="Phobius"/>
    </source>
</evidence>
<reference evidence="2 3" key="1">
    <citation type="submission" date="2017-08" db="EMBL/GenBank/DDBJ databases">
        <title>Infants hospitalized years apart are colonized by the same room-sourced microbial strains.</title>
        <authorList>
            <person name="Brooks B."/>
            <person name="Olm M.R."/>
            <person name="Firek B.A."/>
            <person name="Baker R."/>
            <person name="Thomas B.C."/>
            <person name="Morowitz M.J."/>
            <person name="Banfield J.F."/>
        </authorList>
    </citation>
    <scope>NUCLEOTIDE SEQUENCE [LARGE SCALE GENOMIC DNA]</scope>
    <source>
        <strain evidence="2">S2_005_002_R2_34</strain>
    </source>
</reference>
<dbReference type="GO" id="GO:0005230">
    <property type="term" value="F:extracellular ligand-gated monoatomic ion channel activity"/>
    <property type="evidence" value="ECO:0007669"/>
    <property type="project" value="InterPro"/>
</dbReference>
<accession>A0A2W5Q9G9</accession>
<feature type="transmembrane region" description="Helical" evidence="1">
    <location>
        <begin position="199"/>
        <end position="215"/>
    </location>
</feature>
<evidence type="ECO:0000313" key="2">
    <source>
        <dbReference type="EMBL" id="PZQ51383.1"/>
    </source>
</evidence>
<dbReference type="EMBL" id="QFPW01000002">
    <property type="protein sequence ID" value="PZQ51383.1"/>
    <property type="molecule type" value="Genomic_DNA"/>
</dbReference>
<dbReference type="Gene3D" id="2.70.170.10">
    <property type="entry name" value="Neurotransmitter-gated ion-channel ligand-binding domain"/>
    <property type="match status" value="1"/>
</dbReference>
<feature type="transmembrane region" description="Helical" evidence="1">
    <location>
        <begin position="258"/>
        <end position="278"/>
    </location>
</feature>
<protein>
    <recommendedName>
        <fullName evidence="4">Neurotransmitter-gated ion-channel ligand-binding domain-containing protein</fullName>
    </recommendedName>
</protein>
<feature type="transmembrane region" description="Helical" evidence="1">
    <location>
        <begin position="290"/>
        <end position="310"/>
    </location>
</feature>
<keyword evidence="1" id="KW-0472">Membrane</keyword>
<gene>
    <name evidence="2" type="ORF">DI556_04230</name>
</gene>
<sequence>MPPSRQRPLLALLLFLAVFTGFRAEARDILVGAYVNSISAINPADGTYNISVELWFIDPEGTFDPRDNLYVLARSSAIRDYYQERGADGRTYTSARVDAVVDQEFRLTDFPFDEQNLLLRVEAGETIDRIRFVPDAQPPQIADYVALVDWTLSDATLTETEHGYTTRFGLADSGPQVFSQLELRIAAARTQTGVVVDDFLGFIFSFIITGLIYFVPTTELGTRIGMTTGSLFAALLNLNRLLDAAGYKAEFGLVEQLGFLIFGAILCSLLISIAMKRVATRKGVAYADRIDAVLGVIVMTAFLAAIVWVIRAGMS</sequence>
<keyword evidence="1" id="KW-0812">Transmembrane</keyword>